<name>A0ABU7FPK3_9ACTN</name>
<comment type="caution">
    <text evidence="2">The sequence shown here is derived from an EMBL/GenBank/DDBJ whole genome shotgun (WGS) entry which is preliminary data.</text>
</comment>
<protein>
    <submittedName>
        <fullName evidence="2">DUF3592 domain-containing protein</fullName>
    </submittedName>
</protein>
<reference evidence="2" key="1">
    <citation type="submission" date="2024-01" db="EMBL/GenBank/DDBJ databases">
        <title>First draft genome sequence data of TA4-1, the type strain of Gram-positive actinobacterium Streptomyces chiangmaiensis.</title>
        <authorList>
            <person name="Yasawong M."/>
            <person name="Nantapong N."/>
        </authorList>
    </citation>
    <scope>NUCLEOTIDE SEQUENCE</scope>
    <source>
        <strain evidence="2">TA4-1</strain>
    </source>
</reference>
<dbReference type="RefSeq" id="WP_329509432.1">
    <property type="nucleotide sequence ID" value="NZ_BAAAYZ010000154.1"/>
</dbReference>
<evidence type="ECO:0000256" key="1">
    <source>
        <dbReference type="SAM" id="Phobius"/>
    </source>
</evidence>
<feature type="transmembrane region" description="Helical" evidence="1">
    <location>
        <begin position="97"/>
        <end position="116"/>
    </location>
</feature>
<sequence length="253" mass="27355">MDERKSVLSGGRDEYVSPFGWETLAAVVAIVVWMAFGPFGSLWLYVLGWAVALTAADGISRLVRRQSWAVPSPGQLVAGLLRLGPESWLVAPRWAKARLATVGFLMFATMAGVMGWEAGQEYQVLANLRDQGHRTDAFVVEITSRSEEGWATSVTVRFATPSGPVRTDVDVAVSSASAAKPGTRIPVVYNPARPTEVRHIAYLDGHDADGIRQGSIMIGLLAAGFLVGTVREVVRTKRQTESGTTPDTHHPRT</sequence>
<evidence type="ECO:0000313" key="2">
    <source>
        <dbReference type="EMBL" id="MED7825009.1"/>
    </source>
</evidence>
<keyword evidence="3" id="KW-1185">Reference proteome</keyword>
<keyword evidence="1" id="KW-0472">Membrane</keyword>
<keyword evidence="1" id="KW-0812">Transmembrane</keyword>
<gene>
    <name evidence="2" type="ORF">VXC91_24215</name>
</gene>
<accession>A0ABU7FPK3</accession>
<feature type="transmembrane region" description="Helical" evidence="1">
    <location>
        <begin position="15"/>
        <end position="36"/>
    </location>
</feature>
<dbReference type="Proteomes" id="UP001333996">
    <property type="component" value="Unassembled WGS sequence"/>
</dbReference>
<evidence type="ECO:0000313" key="3">
    <source>
        <dbReference type="Proteomes" id="UP001333996"/>
    </source>
</evidence>
<dbReference type="EMBL" id="JAYWVC010000092">
    <property type="protein sequence ID" value="MED7825009.1"/>
    <property type="molecule type" value="Genomic_DNA"/>
</dbReference>
<proteinExistence type="predicted"/>
<organism evidence="2 3">
    <name type="scientific">Streptomyces chiangmaiensis</name>
    <dbReference type="NCBI Taxonomy" id="766497"/>
    <lineage>
        <taxon>Bacteria</taxon>
        <taxon>Bacillati</taxon>
        <taxon>Actinomycetota</taxon>
        <taxon>Actinomycetes</taxon>
        <taxon>Kitasatosporales</taxon>
        <taxon>Streptomycetaceae</taxon>
        <taxon>Streptomyces</taxon>
    </lineage>
</organism>
<keyword evidence="1" id="KW-1133">Transmembrane helix</keyword>
<feature type="transmembrane region" description="Helical" evidence="1">
    <location>
        <begin position="211"/>
        <end position="230"/>
    </location>
</feature>